<keyword evidence="3" id="KW-1185">Reference proteome</keyword>
<dbReference type="InterPro" id="IPR031973">
    <property type="entry name" value="Deltameth_res_prag01"/>
</dbReference>
<dbReference type="GeneID" id="127750029"/>
<gene>
    <name evidence="4" type="primary">LOC127750029</name>
</gene>
<evidence type="ECO:0000256" key="1">
    <source>
        <dbReference type="SAM" id="Phobius"/>
    </source>
</evidence>
<evidence type="ECO:0000259" key="2">
    <source>
        <dbReference type="Pfam" id="PF16020"/>
    </source>
</evidence>
<feature type="domain" description="Deltamethrin resistance protein prag01" evidence="2">
    <location>
        <begin position="34"/>
        <end position="70"/>
    </location>
</feature>
<keyword evidence="1" id="KW-1133">Transmembrane helix</keyword>
<dbReference type="RefSeq" id="XP_052126408.1">
    <property type="nucleotide sequence ID" value="XM_052270448.1"/>
</dbReference>
<dbReference type="Proteomes" id="UP000504606">
    <property type="component" value="Unplaced"/>
</dbReference>
<organism evidence="3 4">
    <name type="scientific">Frankliniella occidentalis</name>
    <name type="common">Western flower thrips</name>
    <name type="synonym">Euthrips occidentalis</name>
    <dbReference type="NCBI Taxonomy" id="133901"/>
    <lineage>
        <taxon>Eukaryota</taxon>
        <taxon>Metazoa</taxon>
        <taxon>Ecdysozoa</taxon>
        <taxon>Arthropoda</taxon>
        <taxon>Hexapoda</taxon>
        <taxon>Insecta</taxon>
        <taxon>Pterygota</taxon>
        <taxon>Neoptera</taxon>
        <taxon>Paraneoptera</taxon>
        <taxon>Thysanoptera</taxon>
        <taxon>Terebrantia</taxon>
        <taxon>Thripoidea</taxon>
        <taxon>Thripidae</taxon>
        <taxon>Frankliniella</taxon>
    </lineage>
</organism>
<name>A0A9C6X0R7_FRAOC</name>
<protein>
    <submittedName>
        <fullName evidence="4">Uncharacterized protein LOC127750029</fullName>
    </submittedName>
</protein>
<dbReference type="AlphaFoldDB" id="A0A9C6X0R7"/>
<evidence type="ECO:0000313" key="3">
    <source>
        <dbReference type="Proteomes" id="UP000504606"/>
    </source>
</evidence>
<dbReference type="OrthoDB" id="9981889at2759"/>
<keyword evidence="1" id="KW-0472">Membrane</keyword>
<evidence type="ECO:0000313" key="4">
    <source>
        <dbReference type="RefSeq" id="XP_052126408.1"/>
    </source>
</evidence>
<feature type="transmembrane region" description="Helical" evidence="1">
    <location>
        <begin position="54"/>
        <end position="72"/>
    </location>
</feature>
<dbReference type="Pfam" id="PF16020">
    <property type="entry name" value="Deltameth_res"/>
    <property type="match status" value="1"/>
</dbReference>
<sequence length="90" mass="9944">MSALQRIAKPFVQRVTARNMSSIETWQRPTYDVLPVPKGSWQADYDKKNAKANIVLAVGIVTFTASMLHALIDPLPPVTKADLPADPRTL</sequence>
<dbReference type="KEGG" id="foc:127750029"/>
<accession>A0A9C6X0R7</accession>
<keyword evidence="1" id="KW-0812">Transmembrane</keyword>
<proteinExistence type="predicted"/>
<reference evidence="4" key="1">
    <citation type="submission" date="2025-08" db="UniProtKB">
        <authorList>
            <consortium name="RefSeq"/>
        </authorList>
    </citation>
    <scope>IDENTIFICATION</scope>
    <source>
        <tissue evidence="4">Whole organism</tissue>
    </source>
</reference>